<dbReference type="Proteomes" id="UP000318571">
    <property type="component" value="Chromosome 10"/>
</dbReference>
<dbReference type="InterPro" id="IPR036047">
    <property type="entry name" value="F-box-like_dom_sf"/>
</dbReference>
<comment type="pathway">
    <text evidence="1">Protein modification; protein ubiquitination.</text>
</comment>
<evidence type="ECO:0000256" key="1">
    <source>
        <dbReference type="ARBA" id="ARBA00004906"/>
    </source>
</evidence>
<evidence type="ECO:0000313" key="5">
    <source>
        <dbReference type="EMBL" id="TRY63487.1"/>
    </source>
</evidence>
<dbReference type="InterPro" id="IPR045048">
    <property type="entry name" value="FBXO31/39"/>
</dbReference>
<dbReference type="OMA" id="WRINTTC"/>
<evidence type="ECO:0000256" key="2">
    <source>
        <dbReference type="ARBA" id="ARBA00010611"/>
    </source>
</evidence>
<sequence>MSDMPNNNCDDENDDDASLSLIDLPPEILCHVVSFLPVVSVPALAQSCRVGQSICDTETVWDALTRREYRIHLQPHSGFSSKAFFQKILVKYGRYLGLWQRFDLEHYGSLHQFYYHDHALHFIEWIPPCNPNVLSNLRVKHFFSIGLDLEHNVLINAEPKDRWLGGSIIEIKDLKDRLWLDLSNCPDLTLDPLSWFEELNHFAMIYTGAPYNRGEHQLLTMQFLSLYHKRTNLCFQRLKQLSPPNPSEVPIRPGLFKGTYGPHGIEIVNLQFQQTGDDETEFLCIKVTGDPNIPFDQVTFKGNLSDFIVLSSDEQADLQCLSEVLPDKNQPKLNWKEHPAQSLIIPNQVQTRSDLPQVRNAQSRFLCQCQIAGHGFRHPQFISGHFLVINDDLFAVLFIELASLSFYHRIQTDLDRVCFDPLSECESAMSADAIDQE</sequence>
<dbReference type="STRING" id="6832.A0A553NDH9"/>
<proteinExistence type="inferred from homology"/>
<dbReference type="SUPFAM" id="SSF81383">
    <property type="entry name" value="F-box domain"/>
    <property type="match status" value="1"/>
</dbReference>
<dbReference type="InterPro" id="IPR001810">
    <property type="entry name" value="F-box_dom"/>
</dbReference>
<dbReference type="GO" id="GO:0016567">
    <property type="term" value="P:protein ubiquitination"/>
    <property type="evidence" value="ECO:0007669"/>
    <property type="project" value="UniProtKB-UniPathway"/>
</dbReference>
<dbReference type="PROSITE" id="PS50181">
    <property type="entry name" value="FBOX"/>
    <property type="match status" value="1"/>
</dbReference>
<accession>A0A553NDH9</accession>
<comment type="similarity">
    <text evidence="2">Belongs to the FBXO31 family.</text>
</comment>
<feature type="domain" description="F-box" evidence="4">
    <location>
        <begin position="18"/>
        <end position="64"/>
    </location>
</feature>
<organism evidence="5 6">
    <name type="scientific">Tigriopus californicus</name>
    <name type="common">Marine copepod</name>
    <dbReference type="NCBI Taxonomy" id="6832"/>
    <lineage>
        <taxon>Eukaryota</taxon>
        <taxon>Metazoa</taxon>
        <taxon>Ecdysozoa</taxon>
        <taxon>Arthropoda</taxon>
        <taxon>Crustacea</taxon>
        <taxon>Multicrustacea</taxon>
        <taxon>Hexanauplia</taxon>
        <taxon>Copepoda</taxon>
        <taxon>Harpacticoida</taxon>
        <taxon>Harpacticidae</taxon>
        <taxon>Tigriopus</taxon>
    </lineage>
</organism>
<dbReference type="Gene3D" id="1.20.1280.50">
    <property type="match status" value="1"/>
</dbReference>
<dbReference type="AlphaFoldDB" id="A0A553NDH9"/>
<dbReference type="PANTHER" id="PTHR10706:SF130">
    <property type="entry name" value="F-BOX ONLY PROTEIN 31"/>
    <property type="match status" value="1"/>
</dbReference>
<dbReference type="PANTHER" id="PTHR10706">
    <property type="entry name" value="F-BOX FAMILY PROTEIN"/>
    <property type="match status" value="1"/>
</dbReference>
<keyword evidence="3" id="KW-0833">Ubl conjugation pathway</keyword>
<dbReference type="Pfam" id="PF12937">
    <property type="entry name" value="F-box-like"/>
    <property type="match status" value="1"/>
</dbReference>
<keyword evidence="6" id="KW-1185">Reference proteome</keyword>
<name>A0A553NDH9_TIGCA</name>
<evidence type="ECO:0000313" key="6">
    <source>
        <dbReference type="Proteomes" id="UP000318571"/>
    </source>
</evidence>
<dbReference type="CDD" id="cd22098">
    <property type="entry name" value="F-box_FBXO24"/>
    <property type="match status" value="1"/>
</dbReference>
<reference evidence="5 6" key="1">
    <citation type="journal article" date="2018" name="Nat. Ecol. Evol.">
        <title>Genomic signatures of mitonuclear coevolution across populations of Tigriopus californicus.</title>
        <authorList>
            <person name="Barreto F.S."/>
            <person name="Watson E.T."/>
            <person name="Lima T.G."/>
            <person name="Willett C.S."/>
            <person name="Edmands S."/>
            <person name="Li W."/>
            <person name="Burton R.S."/>
        </authorList>
    </citation>
    <scope>NUCLEOTIDE SEQUENCE [LARGE SCALE GENOMIC DNA]</scope>
    <source>
        <strain evidence="5 6">San Diego</strain>
    </source>
</reference>
<dbReference type="OrthoDB" id="722566at2759"/>
<protein>
    <recommendedName>
        <fullName evidence="4">F-box domain-containing protein</fullName>
    </recommendedName>
</protein>
<dbReference type="Pfam" id="PF12014">
    <property type="entry name" value="Cyclin_D1_bind"/>
    <property type="match status" value="1"/>
</dbReference>
<comment type="caution">
    <text evidence="5">The sequence shown here is derived from an EMBL/GenBank/DDBJ whole genome shotgun (WGS) entry which is preliminary data.</text>
</comment>
<evidence type="ECO:0000259" key="4">
    <source>
        <dbReference type="PROSITE" id="PS50181"/>
    </source>
</evidence>
<dbReference type="EMBL" id="VCGU01000458">
    <property type="protein sequence ID" value="TRY63487.1"/>
    <property type="molecule type" value="Genomic_DNA"/>
</dbReference>
<evidence type="ECO:0000256" key="3">
    <source>
        <dbReference type="ARBA" id="ARBA00022786"/>
    </source>
</evidence>
<gene>
    <name evidence="5" type="ORF">TCAL_06851</name>
</gene>
<dbReference type="UniPathway" id="UPA00143"/>